<dbReference type="GO" id="GO:0005524">
    <property type="term" value="F:ATP binding"/>
    <property type="evidence" value="ECO:0007669"/>
    <property type="project" value="UniProtKB-UniRule"/>
</dbReference>
<evidence type="ECO:0000259" key="11">
    <source>
        <dbReference type="PROSITE" id="PS50011"/>
    </source>
</evidence>
<feature type="binding site" evidence="9">
    <location>
        <position position="253"/>
    </location>
    <ligand>
        <name>ATP</name>
        <dbReference type="ChEBI" id="CHEBI:30616"/>
    </ligand>
</feature>
<evidence type="ECO:0000256" key="6">
    <source>
        <dbReference type="ARBA" id="ARBA00022840"/>
    </source>
</evidence>
<dbReference type="PANTHER" id="PTHR24343">
    <property type="entry name" value="SERINE/THREONINE KINASE"/>
    <property type="match status" value="1"/>
</dbReference>
<evidence type="ECO:0000256" key="1">
    <source>
        <dbReference type="ARBA" id="ARBA00012513"/>
    </source>
</evidence>
<gene>
    <name evidence="12" type="ORF">TAPDE_000952</name>
</gene>
<evidence type="ECO:0000256" key="7">
    <source>
        <dbReference type="ARBA" id="ARBA00047899"/>
    </source>
</evidence>
<evidence type="ECO:0000256" key="3">
    <source>
        <dbReference type="ARBA" id="ARBA00022679"/>
    </source>
</evidence>
<comment type="catalytic activity">
    <reaction evidence="7">
        <text>L-threonyl-[protein] + ATP = O-phospho-L-threonyl-[protein] + ADP + H(+)</text>
        <dbReference type="Rhea" id="RHEA:46608"/>
        <dbReference type="Rhea" id="RHEA-COMP:11060"/>
        <dbReference type="Rhea" id="RHEA-COMP:11605"/>
        <dbReference type="ChEBI" id="CHEBI:15378"/>
        <dbReference type="ChEBI" id="CHEBI:30013"/>
        <dbReference type="ChEBI" id="CHEBI:30616"/>
        <dbReference type="ChEBI" id="CHEBI:61977"/>
        <dbReference type="ChEBI" id="CHEBI:456216"/>
        <dbReference type="EC" id="2.7.11.1"/>
    </reaction>
</comment>
<organism evidence="12 13">
    <name type="scientific">Taphrina deformans (strain PYCC 5710 / ATCC 11124 / CBS 356.35 / IMI 108563 / JCM 9778 / NBRC 8474)</name>
    <name type="common">Peach leaf curl fungus</name>
    <name type="synonym">Lalaria deformans</name>
    <dbReference type="NCBI Taxonomy" id="1097556"/>
    <lineage>
        <taxon>Eukaryota</taxon>
        <taxon>Fungi</taxon>
        <taxon>Dikarya</taxon>
        <taxon>Ascomycota</taxon>
        <taxon>Taphrinomycotina</taxon>
        <taxon>Taphrinomycetes</taxon>
        <taxon>Taphrinales</taxon>
        <taxon>Taphrinaceae</taxon>
        <taxon>Taphrina</taxon>
    </lineage>
</organism>
<comment type="catalytic activity">
    <reaction evidence="8">
        <text>L-seryl-[protein] + ATP = O-phospho-L-seryl-[protein] + ADP + H(+)</text>
        <dbReference type="Rhea" id="RHEA:17989"/>
        <dbReference type="Rhea" id="RHEA-COMP:9863"/>
        <dbReference type="Rhea" id="RHEA-COMP:11604"/>
        <dbReference type="ChEBI" id="CHEBI:15378"/>
        <dbReference type="ChEBI" id="CHEBI:29999"/>
        <dbReference type="ChEBI" id="CHEBI:30616"/>
        <dbReference type="ChEBI" id="CHEBI:83421"/>
        <dbReference type="ChEBI" id="CHEBI:456216"/>
        <dbReference type="EC" id="2.7.11.1"/>
    </reaction>
</comment>
<keyword evidence="5 12" id="KW-0418">Kinase</keyword>
<dbReference type="SMART" id="SM00220">
    <property type="entry name" value="S_TKc"/>
    <property type="match status" value="1"/>
</dbReference>
<feature type="region of interest" description="Disordered" evidence="10">
    <location>
        <begin position="448"/>
        <end position="478"/>
    </location>
</feature>
<proteinExistence type="predicted"/>
<keyword evidence="2" id="KW-0723">Serine/threonine-protein kinase</keyword>
<evidence type="ECO:0000256" key="10">
    <source>
        <dbReference type="SAM" id="MobiDB-lite"/>
    </source>
</evidence>
<evidence type="ECO:0000256" key="9">
    <source>
        <dbReference type="PROSITE-ProRule" id="PRU10141"/>
    </source>
</evidence>
<dbReference type="Proteomes" id="UP000013776">
    <property type="component" value="Unassembled WGS sequence"/>
</dbReference>
<dbReference type="eggNOG" id="KOG0590">
    <property type="taxonomic scope" value="Eukaryota"/>
</dbReference>
<evidence type="ECO:0000256" key="2">
    <source>
        <dbReference type="ARBA" id="ARBA00022527"/>
    </source>
</evidence>
<feature type="compositionally biased region" description="Polar residues" evidence="10">
    <location>
        <begin position="1"/>
        <end position="12"/>
    </location>
</feature>
<dbReference type="SUPFAM" id="SSF56112">
    <property type="entry name" value="Protein kinase-like (PK-like)"/>
    <property type="match status" value="1"/>
</dbReference>
<dbReference type="PROSITE" id="PS50011">
    <property type="entry name" value="PROTEIN_KINASE_DOM"/>
    <property type="match status" value="1"/>
</dbReference>
<feature type="compositionally biased region" description="Basic and acidic residues" evidence="10">
    <location>
        <begin position="29"/>
        <end position="39"/>
    </location>
</feature>
<name>R4XAD0_TAPDE</name>
<dbReference type="EMBL" id="CAHR02000030">
    <property type="protein sequence ID" value="CCG81229.1"/>
    <property type="molecule type" value="Genomic_DNA"/>
</dbReference>
<dbReference type="InterPro" id="IPR000719">
    <property type="entry name" value="Prot_kinase_dom"/>
</dbReference>
<keyword evidence="3" id="KW-0808">Transferase</keyword>
<feature type="compositionally biased region" description="Low complexity" evidence="10">
    <location>
        <begin position="51"/>
        <end position="71"/>
    </location>
</feature>
<dbReference type="PROSITE" id="PS00107">
    <property type="entry name" value="PROTEIN_KINASE_ATP"/>
    <property type="match status" value="1"/>
</dbReference>
<dbReference type="Gene3D" id="1.10.510.10">
    <property type="entry name" value="Transferase(Phosphotransferase) domain 1"/>
    <property type="match status" value="1"/>
</dbReference>
<dbReference type="InterPro" id="IPR011009">
    <property type="entry name" value="Kinase-like_dom_sf"/>
</dbReference>
<dbReference type="Gene3D" id="3.30.200.20">
    <property type="entry name" value="Phosphorylase Kinase, domain 1"/>
    <property type="match status" value="1"/>
</dbReference>
<dbReference type="AlphaFoldDB" id="R4XAD0"/>
<dbReference type="GO" id="GO:0004674">
    <property type="term" value="F:protein serine/threonine kinase activity"/>
    <property type="evidence" value="ECO:0007669"/>
    <property type="project" value="UniProtKB-KW"/>
</dbReference>
<keyword evidence="4 9" id="KW-0547">Nucleotide-binding</keyword>
<dbReference type="InterPro" id="IPR008271">
    <property type="entry name" value="Ser/Thr_kinase_AS"/>
</dbReference>
<dbReference type="InterPro" id="IPR017441">
    <property type="entry name" value="Protein_kinase_ATP_BS"/>
</dbReference>
<sequence length="554" mass="62287">MFNTNPNNNVRFTLQDEDDNDSINQQDPAELRKLKELSVKETSLGANNNGRASAPISRTSSSIAPSSLTASRRPSKNDVYSHPHSRIHTPDISPPSTPRGDPDDPYRRSARLPQSTSLADIAPQFIFQKHLPTSSHQSSHIHLKDFFHSHHSKEPNSTREKIEHRSHSGFDLGRFFRHGNAKKSSSTASPPLSTASSVYMPEFDSKVPKKVKGDDHMGFHQKYGKAGKVLGSGAGGSVRIVKRLSDNHLFAVKEFRERGPTESQKEYNKKVTAEFCVASAMHHSNVIETMEVLKENQKWYQVMAYAPYDLFAIVMTGKMEKQEVFCSFKQLLRGVEYLHGMGLAHRDLKLDNLVVDENGIVKIIDFGSAIVFKYPFEEEIHEATGIVGSDPYLSPETCTSPKYSPAPADIWSCAIIYCCMWLKRFPWKSPRMSDNSFKQFAAPDNSAELSNQQHLETAPTQGQQQQPPPGEPQVQIRGPWRLLRLLPRESRSVIKGMLELLPENRHTMHDIVGDSWIQSIDMCYEDKNTGTVHKSATHQHVLIGPEAQKPKSGR</sequence>
<evidence type="ECO:0000256" key="4">
    <source>
        <dbReference type="ARBA" id="ARBA00022741"/>
    </source>
</evidence>
<evidence type="ECO:0000256" key="5">
    <source>
        <dbReference type="ARBA" id="ARBA00022777"/>
    </source>
</evidence>
<dbReference type="STRING" id="1097556.R4XAD0"/>
<feature type="region of interest" description="Disordered" evidence="10">
    <location>
        <begin position="1"/>
        <end position="114"/>
    </location>
</feature>
<dbReference type="PANTHER" id="PTHR24343:SF137">
    <property type="entry name" value="SERINE_THREONINE-PROTEIN KINASE HRK1"/>
    <property type="match status" value="1"/>
</dbReference>
<dbReference type="OrthoDB" id="6513151at2759"/>
<keyword evidence="13" id="KW-1185">Reference proteome</keyword>
<dbReference type="PROSITE" id="PS00108">
    <property type="entry name" value="PROTEIN_KINASE_ST"/>
    <property type="match status" value="1"/>
</dbReference>
<reference evidence="12 13" key="1">
    <citation type="journal article" date="2013" name="MBio">
        <title>Genome sequencing of the plant pathogen Taphrina deformans, the causal agent of peach leaf curl.</title>
        <authorList>
            <person name="Cisse O.H."/>
            <person name="Almeida J.M.G.C.F."/>
            <person name="Fonseca A."/>
            <person name="Kumar A.A."/>
            <person name="Salojaervi J."/>
            <person name="Overmyer K."/>
            <person name="Hauser P.M."/>
            <person name="Pagni M."/>
        </authorList>
    </citation>
    <scope>NUCLEOTIDE SEQUENCE [LARGE SCALE GENOMIC DNA]</scope>
    <source>
        <strain evidence="13">PYCC 5710 / ATCC 11124 / CBS 356.35 / IMI 108563 / JCM 9778 / NBRC 8474</strain>
    </source>
</reference>
<accession>R4XAD0</accession>
<evidence type="ECO:0000256" key="8">
    <source>
        <dbReference type="ARBA" id="ARBA00048679"/>
    </source>
</evidence>
<keyword evidence="6 9" id="KW-0067">ATP-binding</keyword>
<comment type="caution">
    <text evidence="12">The sequence shown here is derived from an EMBL/GenBank/DDBJ whole genome shotgun (WGS) entry which is preliminary data.</text>
</comment>
<dbReference type="CDD" id="cd13994">
    <property type="entry name" value="STKc_HAL4_like"/>
    <property type="match status" value="1"/>
</dbReference>
<dbReference type="Pfam" id="PF00069">
    <property type="entry name" value="Pkinase"/>
    <property type="match status" value="1"/>
</dbReference>
<feature type="domain" description="Protein kinase" evidence="11">
    <location>
        <begin position="224"/>
        <end position="517"/>
    </location>
</feature>
<dbReference type="EC" id="2.7.11.1" evidence="1"/>
<evidence type="ECO:0000313" key="13">
    <source>
        <dbReference type="Proteomes" id="UP000013776"/>
    </source>
</evidence>
<dbReference type="GO" id="GO:0005829">
    <property type="term" value="C:cytosol"/>
    <property type="evidence" value="ECO:0007669"/>
    <property type="project" value="TreeGrafter"/>
</dbReference>
<protein>
    <recommendedName>
        <fullName evidence="1">non-specific serine/threonine protein kinase</fullName>
        <ecNumber evidence="1">2.7.11.1</ecNumber>
    </recommendedName>
</protein>
<dbReference type="VEuPathDB" id="FungiDB:TAPDE_000952"/>
<evidence type="ECO:0000313" key="12">
    <source>
        <dbReference type="EMBL" id="CCG81229.1"/>
    </source>
</evidence>
<feature type="compositionally biased region" description="Polar residues" evidence="10">
    <location>
        <begin position="40"/>
        <end position="50"/>
    </location>
</feature>